<keyword evidence="2" id="KW-1185">Reference proteome</keyword>
<name>A0A182VB53_ANOME</name>
<protein>
    <submittedName>
        <fullName evidence="1">Uncharacterized protein</fullName>
    </submittedName>
</protein>
<reference evidence="1" key="1">
    <citation type="submission" date="2020-05" db="UniProtKB">
        <authorList>
            <consortium name="EnsemblMetazoa"/>
        </authorList>
    </citation>
    <scope>IDENTIFICATION</scope>
    <source>
        <strain evidence="1">MAF</strain>
    </source>
</reference>
<dbReference type="AlphaFoldDB" id="A0A182VB53"/>
<proteinExistence type="predicted"/>
<sequence length="355" mass="36343">MHIVPAIATDAVAIGGDGVAGEVSATTAAVAAGRQATEEEADEPPPVAASSAAAAAVGCWGMVAAAIDVPTSLLFESYGELELCFTSDSVTEDTGPANPHVDVPATPAVPDMEVEEEVPPNADDDVAAPDEEAAPVVPVPTIAYSEADIADRHCDEVVVEDEVPAAPEPQPIPSGPTSSALVVELALKLPPPKPAIPAADWQTPGGGAIMDEDEVVEEEDEDATDMMPLMEVALLPPVASAVEEELVDADDEHVAEDDADEDVEGALDADELTEVLLVVVLLIVVLTAVVGPVPAVGGAAAVTAGPLPAPPLLPPPLDDKAAPTFGAGMFYWTEAVWRVYRDGAIEQNTVAFGRK</sequence>
<dbReference type="Proteomes" id="UP000075903">
    <property type="component" value="Unassembled WGS sequence"/>
</dbReference>
<organism evidence="1 2">
    <name type="scientific">Anopheles merus</name>
    <name type="common">Mosquito</name>
    <dbReference type="NCBI Taxonomy" id="30066"/>
    <lineage>
        <taxon>Eukaryota</taxon>
        <taxon>Metazoa</taxon>
        <taxon>Ecdysozoa</taxon>
        <taxon>Arthropoda</taxon>
        <taxon>Hexapoda</taxon>
        <taxon>Insecta</taxon>
        <taxon>Pterygota</taxon>
        <taxon>Neoptera</taxon>
        <taxon>Endopterygota</taxon>
        <taxon>Diptera</taxon>
        <taxon>Nematocera</taxon>
        <taxon>Culicoidea</taxon>
        <taxon>Culicidae</taxon>
        <taxon>Anophelinae</taxon>
        <taxon>Anopheles</taxon>
    </lineage>
</organism>
<dbReference type="VEuPathDB" id="VectorBase:AMEM011951"/>
<accession>A0A182VB53</accession>
<evidence type="ECO:0000313" key="1">
    <source>
        <dbReference type="EnsemblMetazoa" id="AMEM011951-PA"/>
    </source>
</evidence>
<dbReference type="EnsemblMetazoa" id="AMEM011951-RA">
    <property type="protein sequence ID" value="AMEM011951-PA"/>
    <property type="gene ID" value="AMEM011951"/>
</dbReference>
<evidence type="ECO:0000313" key="2">
    <source>
        <dbReference type="Proteomes" id="UP000075903"/>
    </source>
</evidence>